<keyword evidence="1" id="KW-0472">Membrane</keyword>
<name>A0AAD5WSQ7_9PEZI</name>
<sequence length="156" mass="17219">MMASSLPPFPRAVFTTIEPISLVAGGVAPFISPDWFISEQIARHEAIHQTSDNARLVALQLGNAYLLLCMLGIAILSTTTEIKVVRGYLFTLWAADIGHIGVTYFMLGHARFTDLASWNAMTWGNVAATAFLFLTRTAYFLGLFGQDRIPDKPKRL</sequence>
<proteinExistence type="predicted"/>
<dbReference type="Proteomes" id="UP001201980">
    <property type="component" value="Unassembled WGS sequence"/>
</dbReference>
<dbReference type="Pfam" id="PF24803">
    <property type="entry name" value="DUF7704"/>
    <property type="match status" value="1"/>
</dbReference>
<dbReference type="EMBL" id="JAKWBI020000102">
    <property type="protein sequence ID" value="KAJ2902770.1"/>
    <property type="molecule type" value="Genomic_DNA"/>
</dbReference>
<reference evidence="3" key="1">
    <citation type="submission" date="2022-07" db="EMBL/GenBank/DDBJ databases">
        <title>Draft genome sequence of Zalerion maritima ATCC 34329, a (micro)plastics degrading marine fungus.</title>
        <authorList>
            <person name="Paco A."/>
            <person name="Goncalves M.F.M."/>
            <person name="Rocha-Santos T.A.P."/>
            <person name="Alves A."/>
        </authorList>
    </citation>
    <scope>NUCLEOTIDE SEQUENCE</scope>
    <source>
        <strain evidence="3">ATCC 34329</strain>
    </source>
</reference>
<accession>A0AAD5WSQ7</accession>
<feature type="transmembrane region" description="Helical" evidence="1">
    <location>
        <begin position="88"/>
        <end position="107"/>
    </location>
</feature>
<evidence type="ECO:0000259" key="2">
    <source>
        <dbReference type="Pfam" id="PF24803"/>
    </source>
</evidence>
<protein>
    <recommendedName>
        <fullName evidence="2">DUF7704 domain-containing protein</fullName>
    </recommendedName>
</protein>
<keyword evidence="1" id="KW-0812">Transmembrane</keyword>
<dbReference type="PANTHER" id="PTHR37019">
    <property type="entry name" value="CHROMOSOME 1, WHOLE GENOME SHOTGUN SEQUENCE"/>
    <property type="match status" value="1"/>
</dbReference>
<dbReference type="InterPro" id="IPR056121">
    <property type="entry name" value="DUF7704"/>
</dbReference>
<evidence type="ECO:0000313" key="3">
    <source>
        <dbReference type="EMBL" id="KAJ2902770.1"/>
    </source>
</evidence>
<evidence type="ECO:0000256" key="1">
    <source>
        <dbReference type="SAM" id="Phobius"/>
    </source>
</evidence>
<organism evidence="3 4">
    <name type="scientific">Zalerion maritima</name>
    <dbReference type="NCBI Taxonomy" id="339359"/>
    <lineage>
        <taxon>Eukaryota</taxon>
        <taxon>Fungi</taxon>
        <taxon>Dikarya</taxon>
        <taxon>Ascomycota</taxon>
        <taxon>Pezizomycotina</taxon>
        <taxon>Sordariomycetes</taxon>
        <taxon>Lulworthiomycetidae</taxon>
        <taxon>Lulworthiales</taxon>
        <taxon>Lulworthiaceae</taxon>
        <taxon>Zalerion</taxon>
    </lineage>
</organism>
<feature type="domain" description="DUF7704" evidence="2">
    <location>
        <begin position="3"/>
        <end position="146"/>
    </location>
</feature>
<feature type="transmembrane region" description="Helical" evidence="1">
    <location>
        <begin position="127"/>
        <end position="145"/>
    </location>
</feature>
<comment type="caution">
    <text evidence="3">The sequence shown here is derived from an EMBL/GenBank/DDBJ whole genome shotgun (WGS) entry which is preliminary data.</text>
</comment>
<feature type="transmembrane region" description="Helical" evidence="1">
    <location>
        <begin position="57"/>
        <end position="76"/>
    </location>
</feature>
<keyword evidence="4" id="KW-1185">Reference proteome</keyword>
<keyword evidence="1" id="KW-1133">Transmembrane helix</keyword>
<dbReference type="AlphaFoldDB" id="A0AAD5WSQ7"/>
<dbReference type="PANTHER" id="PTHR37019:SF2">
    <property type="entry name" value="EXPERA DOMAIN-CONTAINING PROTEIN"/>
    <property type="match status" value="1"/>
</dbReference>
<evidence type="ECO:0000313" key="4">
    <source>
        <dbReference type="Proteomes" id="UP001201980"/>
    </source>
</evidence>
<gene>
    <name evidence="3" type="ORF">MKZ38_000124</name>
</gene>